<organism evidence="8 9">
    <name type="scientific">Rotaria magnacalcarata</name>
    <dbReference type="NCBI Taxonomy" id="392030"/>
    <lineage>
        <taxon>Eukaryota</taxon>
        <taxon>Metazoa</taxon>
        <taxon>Spiralia</taxon>
        <taxon>Gnathifera</taxon>
        <taxon>Rotifera</taxon>
        <taxon>Eurotatoria</taxon>
        <taxon>Bdelloidea</taxon>
        <taxon>Philodinida</taxon>
        <taxon>Philodinidae</taxon>
        <taxon>Rotaria</taxon>
    </lineage>
</organism>
<protein>
    <recommendedName>
        <fullName evidence="10">STAS domain-containing protein</fullName>
    </recommendedName>
</protein>
<keyword evidence="3 5" id="KW-1133">Transmembrane helix</keyword>
<name>A0A816F7M2_9BILA</name>
<accession>A0A816F7M2</accession>
<dbReference type="PROSITE" id="PS50801">
    <property type="entry name" value="STAS"/>
    <property type="match status" value="1"/>
</dbReference>
<feature type="transmembrane region" description="Helical" evidence="5">
    <location>
        <begin position="378"/>
        <end position="398"/>
    </location>
</feature>
<dbReference type="Gene3D" id="3.30.750.24">
    <property type="entry name" value="STAS domain"/>
    <property type="match status" value="1"/>
</dbReference>
<feature type="domain" description="RrmJ-type SAM-dependent 2'-O-MTase" evidence="7">
    <location>
        <begin position="1"/>
        <end position="52"/>
    </location>
</feature>
<feature type="domain" description="STAS" evidence="6">
    <location>
        <begin position="494"/>
        <end position="627"/>
    </location>
</feature>
<dbReference type="InterPro" id="IPR025816">
    <property type="entry name" value="RrmJ-type_MeTrfase"/>
</dbReference>
<dbReference type="PROSITE" id="PS51613">
    <property type="entry name" value="SAM_MT_RRMJ"/>
    <property type="match status" value="1"/>
</dbReference>
<dbReference type="InterPro" id="IPR011547">
    <property type="entry name" value="SLC26A/SulP_dom"/>
</dbReference>
<evidence type="ECO:0000256" key="5">
    <source>
        <dbReference type="SAM" id="Phobius"/>
    </source>
</evidence>
<evidence type="ECO:0000256" key="2">
    <source>
        <dbReference type="ARBA" id="ARBA00022692"/>
    </source>
</evidence>
<feature type="transmembrane region" description="Helical" evidence="5">
    <location>
        <begin position="225"/>
        <end position="243"/>
    </location>
</feature>
<sequence>GHFACKLFDVFTPFSVGLVYLMYRTFNQISIHKPVTSRPANFERYIICKGLREDFRDFVRAYTYEINVLQNKCNANSEDNDVQSIVPMHIVKGNENFYEYIRDSNNHLGEHQIRNLRKIHAFVSNATLRDNRQNEVRLKCLQLCMFDEGSDEDLSEHLPYRRPRFRMQSLIDEYGVLPPRKSPVRRLRDYAKKYWHNLNSADVANSFLESIPLIRCLKEYKIRKYLIGDILAGITVAIMHIPQVKALNDRYKKKIRITIPTELVLVIFGTLISYLAKLHDQHGVTIVGTVKRGLPAPTAPAFTNVSSLLLPAITITIVSLCLNISVAKMFARKYDYKVRSNQELLAYGLGNVVSSFFQCYPSSGSLSRSMVQGESGGTTSLIGGFSSVILAVVILALAPLLESLPMACLAGIIIVNLKGLLLKVSDFMYYYRINIMEAILWLVTFLTVILSDVDIGVYVGIAISFLMNTIRTQRPRFVVLGRVGDTAFYKSIKVFPSAEQHVNIKVLRFDGSLYACNAPFFKRKFYELIDIRLGQRPLISFRIPETVEIQDSADKYVVLDCSPMNFVDSVGVKLLIEIYKDMKKRNIHLYLSECRYDVRYTLDSMKFYEHTDGCIIYVSTSDAVIAILAEIQNKSTVETISQAVITQF</sequence>
<dbReference type="InterPro" id="IPR001902">
    <property type="entry name" value="SLC26A/SulP_fam"/>
</dbReference>
<dbReference type="Pfam" id="PF01740">
    <property type="entry name" value="STAS"/>
    <property type="match status" value="1"/>
</dbReference>
<evidence type="ECO:0000259" key="7">
    <source>
        <dbReference type="PROSITE" id="PS51613"/>
    </source>
</evidence>
<evidence type="ECO:0000256" key="4">
    <source>
        <dbReference type="ARBA" id="ARBA00023136"/>
    </source>
</evidence>
<dbReference type="InterPro" id="IPR002877">
    <property type="entry name" value="RNA_MeTrfase_FtsJ_dom"/>
</dbReference>
<dbReference type="Proteomes" id="UP000663834">
    <property type="component" value="Unassembled WGS sequence"/>
</dbReference>
<feature type="transmembrane region" description="Helical" evidence="5">
    <location>
        <begin position="308"/>
        <end position="331"/>
    </location>
</feature>
<evidence type="ECO:0000259" key="6">
    <source>
        <dbReference type="PROSITE" id="PS50801"/>
    </source>
</evidence>
<dbReference type="OrthoDB" id="288203at2759"/>
<comment type="subcellular location">
    <subcellularLocation>
        <location evidence="1">Membrane</location>
        <topology evidence="1">Multi-pass membrane protein</topology>
    </subcellularLocation>
</comment>
<evidence type="ECO:0008006" key="10">
    <source>
        <dbReference type="Google" id="ProtNLM"/>
    </source>
</evidence>
<dbReference type="Pfam" id="PF00916">
    <property type="entry name" value="Sulfate_transp"/>
    <property type="match status" value="1"/>
</dbReference>
<keyword evidence="4 5" id="KW-0472">Membrane</keyword>
<dbReference type="Pfam" id="PF01728">
    <property type="entry name" value="FtsJ"/>
    <property type="match status" value="1"/>
</dbReference>
<dbReference type="CDD" id="cd07042">
    <property type="entry name" value="STAS_SulP_like_sulfate_transporter"/>
    <property type="match status" value="1"/>
</dbReference>
<feature type="non-terminal residue" evidence="8">
    <location>
        <position position="1"/>
    </location>
</feature>
<dbReference type="InterPro" id="IPR002645">
    <property type="entry name" value="STAS_dom"/>
</dbReference>
<dbReference type="EMBL" id="CAJNOW010017434">
    <property type="protein sequence ID" value="CAF1657579.1"/>
    <property type="molecule type" value="Genomic_DNA"/>
</dbReference>
<dbReference type="PANTHER" id="PTHR11814">
    <property type="entry name" value="SULFATE TRANSPORTER"/>
    <property type="match status" value="1"/>
</dbReference>
<dbReference type="AlphaFoldDB" id="A0A816F7M2"/>
<keyword evidence="2 5" id="KW-0812">Transmembrane</keyword>
<gene>
    <name evidence="8" type="ORF">KQP761_LOCUS31311</name>
</gene>
<evidence type="ECO:0000256" key="3">
    <source>
        <dbReference type="ARBA" id="ARBA00022989"/>
    </source>
</evidence>
<dbReference type="InterPro" id="IPR036513">
    <property type="entry name" value="STAS_dom_sf"/>
</dbReference>
<dbReference type="Gene3D" id="3.40.50.12760">
    <property type="match status" value="1"/>
</dbReference>
<feature type="transmembrane region" description="Helical" evidence="5">
    <location>
        <begin position="429"/>
        <end position="449"/>
    </location>
</feature>
<feature type="transmembrane region" description="Helical" evidence="5">
    <location>
        <begin position="255"/>
        <end position="276"/>
    </location>
</feature>
<evidence type="ECO:0000256" key="1">
    <source>
        <dbReference type="ARBA" id="ARBA00004141"/>
    </source>
</evidence>
<evidence type="ECO:0000313" key="9">
    <source>
        <dbReference type="Proteomes" id="UP000663834"/>
    </source>
</evidence>
<dbReference type="GO" id="GO:0032259">
    <property type="term" value="P:methylation"/>
    <property type="evidence" value="ECO:0007669"/>
    <property type="project" value="InterPro"/>
</dbReference>
<feature type="transmembrane region" description="Helical" evidence="5">
    <location>
        <begin position="404"/>
        <end position="422"/>
    </location>
</feature>
<dbReference type="GO" id="GO:0008168">
    <property type="term" value="F:methyltransferase activity"/>
    <property type="evidence" value="ECO:0007669"/>
    <property type="project" value="InterPro"/>
</dbReference>
<dbReference type="SUPFAM" id="SSF52091">
    <property type="entry name" value="SpoIIaa-like"/>
    <property type="match status" value="1"/>
</dbReference>
<dbReference type="GO" id="GO:0016020">
    <property type="term" value="C:membrane"/>
    <property type="evidence" value="ECO:0007669"/>
    <property type="project" value="UniProtKB-SubCell"/>
</dbReference>
<dbReference type="GO" id="GO:0055085">
    <property type="term" value="P:transmembrane transport"/>
    <property type="evidence" value="ECO:0007669"/>
    <property type="project" value="InterPro"/>
</dbReference>
<reference evidence="8" key="1">
    <citation type="submission" date="2021-02" db="EMBL/GenBank/DDBJ databases">
        <authorList>
            <person name="Nowell W R."/>
        </authorList>
    </citation>
    <scope>NUCLEOTIDE SEQUENCE</scope>
</reference>
<comment type="caution">
    <text evidence="8">The sequence shown here is derived from an EMBL/GenBank/DDBJ whole genome shotgun (WGS) entry which is preliminary data.</text>
</comment>
<proteinExistence type="predicted"/>
<evidence type="ECO:0000313" key="8">
    <source>
        <dbReference type="EMBL" id="CAF1657579.1"/>
    </source>
</evidence>